<evidence type="ECO:0000259" key="1">
    <source>
        <dbReference type="PROSITE" id="PS51707"/>
    </source>
</evidence>
<dbReference type="InterPro" id="IPR023577">
    <property type="entry name" value="CYTH_domain"/>
</dbReference>
<feature type="domain" description="CYTH" evidence="1">
    <location>
        <begin position="3"/>
        <end position="192"/>
    </location>
</feature>
<dbReference type="PROSITE" id="PS51707">
    <property type="entry name" value="CYTH"/>
    <property type="match status" value="1"/>
</dbReference>
<dbReference type="Gene3D" id="2.40.320.10">
    <property type="entry name" value="Hypothetical Protein Pfu-838710-001"/>
    <property type="match status" value="1"/>
</dbReference>
<dbReference type="InterPro" id="IPR033469">
    <property type="entry name" value="CYTH-like_dom_sf"/>
</dbReference>
<dbReference type="RefSeq" id="WP_057769398.1">
    <property type="nucleotide sequence ID" value="NZ_JQAT01000003.1"/>
</dbReference>
<evidence type="ECO:0000313" key="3">
    <source>
        <dbReference type="EMBL" id="KRN31942.1"/>
    </source>
</evidence>
<dbReference type="SMART" id="SM01118">
    <property type="entry name" value="CYTH"/>
    <property type="match status" value="1"/>
</dbReference>
<protein>
    <submittedName>
        <fullName evidence="2">CYTH domain protein</fullName>
    </submittedName>
</protein>
<dbReference type="EMBL" id="JQAT01000003">
    <property type="protein sequence ID" value="KRN28441.1"/>
    <property type="molecule type" value="Genomic_DNA"/>
</dbReference>
<keyword evidence="4" id="KW-1185">Reference proteome</keyword>
<comment type="caution">
    <text evidence="2">The sequence shown here is derived from an EMBL/GenBank/DDBJ whole genome shotgun (WGS) entry which is preliminary data.</text>
</comment>
<reference evidence="4 5" key="1">
    <citation type="journal article" date="2015" name="Genome Announc.">
        <title>Expanding the biotechnology potential of lactobacilli through comparative genomics of 213 strains and associated genera.</title>
        <authorList>
            <person name="Sun Z."/>
            <person name="Harris H.M."/>
            <person name="McCann A."/>
            <person name="Guo C."/>
            <person name="Argimon S."/>
            <person name="Zhang W."/>
            <person name="Yang X."/>
            <person name="Jeffery I.B."/>
            <person name="Cooney J.C."/>
            <person name="Kagawa T.F."/>
            <person name="Liu W."/>
            <person name="Song Y."/>
            <person name="Salvetti E."/>
            <person name="Wrobel A."/>
            <person name="Rasinkangas P."/>
            <person name="Parkhill J."/>
            <person name="Rea M.C."/>
            <person name="O'Sullivan O."/>
            <person name="Ritari J."/>
            <person name="Douillard F.P."/>
            <person name="Paul Ross R."/>
            <person name="Yang R."/>
            <person name="Briner A.E."/>
            <person name="Felis G.E."/>
            <person name="de Vos W.M."/>
            <person name="Barrangou R."/>
            <person name="Klaenhammer T.R."/>
            <person name="Caufield P.W."/>
            <person name="Cui Y."/>
            <person name="Zhang H."/>
            <person name="O'Toole P.W."/>
        </authorList>
    </citation>
    <scope>NUCLEOTIDE SEQUENCE [LARGE SCALE GENOMIC DNA]</scope>
    <source>
        <strain evidence="2 5">ATCC BAA-66</strain>
        <strain evidence="3 4">DSM 13344</strain>
    </source>
</reference>
<evidence type="ECO:0000313" key="5">
    <source>
        <dbReference type="Proteomes" id="UP000051751"/>
    </source>
</evidence>
<accession>A0A0R2FIE9</accession>
<evidence type="ECO:0000313" key="2">
    <source>
        <dbReference type="EMBL" id="KRN28441.1"/>
    </source>
</evidence>
<dbReference type="PIRSF" id="PIRSF012526">
    <property type="entry name" value="CYTH_UCP012526"/>
    <property type="match status" value="1"/>
</dbReference>
<dbReference type="EMBL" id="JQAZ01000003">
    <property type="protein sequence ID" value="KRN31942.1"/>
    <property type="molecule type" value="Genomic_DNA"/>
</dbReference>
<dbReference type="AlphaFoldDB" id="A0A0R2FIE9"/>
<dbReference type="InterPro" id="IPR009195">
    <property type="entry name" value="Uncharacterised_YjbK"/>
</dbReference>
<organism evidence="2 5">
    <name type="scientific">Lactobacillus selangorensis</name>
    <dbReference type="NCBI Taxonomy" id="81857"/>
    <lineage>
        <taxon>Bacteria</taxon>
        <taxon>Bacillati</taxon>
        <taxon>Bacillota</taxon>
        <taxon>Bacilli</taxon>
        <taxon>Lactobacillales</taxon>
        <taxon>Lactobacillaceae</taxon>
        <taxon>Lactobacillus</taxon>
    </lineage>
</organism>
<dbReference type="STRING" id="81857.IV38_GL001441"/>
<evidence type="ECO:0000313" key="4">
    <source>
        <dbReference type="Proteomes" id="UP000051645"/>
    </source>
</evidence>
<name>A0A0R2FIE9_9LACO</name>
<dbReference type="PATRIC" id="fig|81857.3.peg.1451"/>
<dbReference type="Pfam" id="PF01928">
    <property type="entry name" value="CYTH"/>
    <property type="match status" value="1"/>
</dbReference>
<dbReference type="CDD" id="cd07762">
    <property type="entry name" value="CYTH-like_Pase_1"/>
    <property type="match status" value="1"/>
</dbReference>
<sequence>MQSTEREFKNLLTAAQFQAVRQAYPFQAPFQQQNNYFDTANQALVQHHWGLRIRLFADHAEQTLKTPQSGPGRTLLETTDPLSVPQAQQLVRRQQILAPSQVATKLATIDVQPHQLRLIGQATTTRYLCSLPEGLLTLDQTDYPDGDADYELEMEVHDFQNETLAFQTILKKFQIAKQPIINKVQRAIQHKS</sequence>
<gene>
    <name evidence="2" type="ORF">IV38_GL001441</name>
    <name evidence="3" type="ORF">IV40_GL001228</name>
</gene>
<proteinExistence type="predicted"/>
<dbReference type="SUPFAM" id="SSF55154">
    <property type="entry name" value="CYTH-like phosphatases"/>
    <property type="match status" value="1"/>
</dbReference>
<dbReference type="Proteomes" id="UP000051751">
    <property type="component" value="Unassembled WGS sequence"/>
</dbReference>
<dbReference type="Proteomes" id="UP000051645">
    <property type="component" value="Unassembled WGS sequence"/>
</dbReference>